<evidence type="ECO:0000256" key="6">
    <source>
        <dbReference type="ARBA" id="ARBA00023018"/>
    </source>
</evidence>
<proteinExistence type="inferred from homology"/>
<keyword evidence="12 14" id="KW-0407">Ion channel</keyword>
<evidence type="ECO:0000256" key="4">
    <source>
        <dbReference type="ARBA" id="ARBA00022729"/>
    </source>
</evidence>
<feature type="domain" description="Neurotransmitter-gated ion-channel ligand-binding" evidence="15">
    <location>
        <begin position="28"/>
        <end position="228"/>
    </location>
</feature>
<dbReference type="PRINTS" id="PR00252">
    <property type="entry name" value="NRIONCHANNEL"/>
</dbReference>
<keyword evidence="11" id="KW-0628">Postsynaptic cell membrane</keyword>
<dbReference type="Pfam" id="PF02931">
    <property type="entry name" value="Neur_chan_LBD"/>
    <property type="match status" value="1"/>
</dbReference>
<dbReference type="PRINTS" id="PR00253">
    <property type="entry name" value="GABAARECEPTR"/>
</dbReference>
<keyword evidence="5 14" id="KW-1133">Transmembrane helix</keyword>
<comment type="similarity">
    <text evidence="14">Belongs to the ligand-gated ion channel (TC 1.A.9) family.</text>
</comment>
<evidence type="ECO:0000313" key="18">
    <source>
        <dbReference type="Proteomes" id="UP001159427"/>
    </source>
</evidence>
<dbReference type="Gene3D" id="1.20.58.390">
    <property type="entry name" value="Neurotransmitter-gated ion-channel transmembrane domain"/>
    <property type="match status" value="1"/>
</dbReference>
<dbReference type="InterPro" id="IPR018000">
    <property type="entry name" value="Neurotransmitter_ion_chnl_CS"/>
</dbReference>
<evidence type="ECO:0000313" key="17">
    <source>
        <dbReference type="EMBL" id="CAH3154900.1"/>
    </source>
</evidence>
<feature type="transmembrane region" description="Helical" evidence="14">
    <location>
        <begin position="229"/>
        <end position="250"/>
    </location>
</feature>
<dbReference type="NCBIfam" id="TIGR00860">
    <property type="entry name" value="LIC"/>
    <property type="match status" value="1"/>
</dbReference>
<dbReference type="PANTHER" id="PTHR18945">
    <property type="entry name" value="NEUROTRANSMITTER GATED ION CHANNEL"/>
    <property type="match status" value="1"/>
</dbReference>
<keyword evidence="2" id="KW-1003">Cell membrane</keyword>
<dbReference type="Pfam" id="PF02932">
    <property type="entry name" value="Neur_chan_memb"/>
    <property type="match status" value="1"/>
</dbReference>
<organism evidence="17 18">
    <name type="scientific">Porites evermanni</name>
    <dbReference type="NCBI Taxonomy" id="104178"/>
    <lineage>
        <taxon>Eukaryota</taxon>
        <taxon>Metazoa</taxon>
        <taxon>Cnidaria</taxon>
        <taxon>Anthozoa</taxon>
        <taxon>Hexacorallia</taxon>
        <taxon>Scleractinia</taxon>
        <taxon>Fungiina</taxon>
        <taxon>Poritidae</taxon>
        <taxon>Porites</taxon>
    </lineage>
</organism>
<evidence type="ECO:0000256" key="3">
    <source>
        <dbReference type="ARBA" id="ARBA00022692"/>
    </source>
</evidence>
<feature type="domain" description="Neurotransmitter-gated ion-channel transmembrane" evidence="16">
    <location>
        <begin position="238"/>
        <end position="336"/>
    </location>
</feature>
<gene>
    <name evidence="17" type="ORF">PEVE_00001553</name>
</gene>
<dbReference type="InterPro" id="IPR006201">
    <property type="entry name" value="Neur_channel"/>
</dbReference>
<comment type="subcellular location">
    <subcellularLocation>
        <location evidence="13">Postsynaptic cell membrane</location>
        <topology evidence="13">Multi-pass membrane protein</topology>
    </subcellularLocation>
</comment>
<evidence type="ECO:0000256" key="14">
    <source>
        <dbReference type="RuleBase" id="RU000687"/>
    </source>
</evidence>
<evidence type="ECO:0000259" key="15">
    <source>
        <dbReference type="Pfam" id="PF02931"/>
    </source>
</evidence>
<evidence type="ECO:0000256" key="5">
    <source>
        <dbReference type="ARBA" id="ARBA00022989"/>
    </source>
</evidence>
<keyword evidence="9" id="KW-1015">Disulfide bond</keyword>
<dbReference type="CDD" id="cd18990">
    <property type="entry name" value="LGIC_ECD_GABAAR"/>
    <property type="match status" value="1"/>
</dbReference>
<evidence type="ECO:0000256" key="12">
    <source>
        <dbReference type="ARBA" id="ARBA00023303"/>
    </source>
</evidence>
<keyword evidence="8 14" id="KW-0472">Membrane</keyword>
<dbReference type="EMBL" id="CALNXI010001087">
    <property type="protein sequence ID" value="CAH3154900.1"/>
    <property type="molecule type" value="Genomic_DNA"/>
</dbReference>
<keyword evidence="1 14" id="KW-0813">Transport</keyword>
<dbReference type="InterPro" id="IPR005437">
    <property type="entry name" value="GABRG-1/4"/>
</dbReference>
<dbReference type="CDD" id="cd19049">
    <property type="entry name" value="LGIC_TM_anion"/>
    <property type="match status" value="1"/>
</dbReference>
<feature type="transmembrane region" description="Helical" evidence="14">
    <location>
        <begin position="433"/>
        <end position="452"/>
    </location>
</feature>
<evidence type="ECO:0000256" key="2">
    <source>
        <dbReference type="ARBA" id="ARBA00022475"/>
    </source>
</evidence>
<comment type="caution">
    <text evidence="17">The sequence shown here is derived from an EMBL/GenBank/DDBJ whole genome shotgun (WGS) entry which is preliminary data.</text>
</comment>
<dbReference type="InterPro" id="IPR006028">
    <property type="entry name" value="GABAA/Glycine_rcpt"/>
</dbReference>
<dbReference type="SUPFAM" id="SSF90112">
    <property type="entry name" value="Neurotransmitter-gated ion-channel transmembrane pore"/>
    <property type="match status" value="1"/>
</dbReference>
<feature type="transmembrane region" description="Helical" evidence="14">
    <location>
        <begin position="262"/>
        <end position="283"/>
    </location>
</feature>
<evidence type="ECO:0000256" key="9">
    <source>
        <dbReference type="ARBA" id="ARBA00023157"/>
    </source>
</evidence>
<evidence type="ECO:0000256" key="7">
    <source>
        <dbReference type="ARBA" id="ARBA00023065"/>
    </source>
</evidence>
<keyword evidence="4" id="KW-0732">Signal</keyword>
<name>A0ABN8Q484_9CNID</name>
<evidence type="ECO:0000256" key="13">
    <source>
        <dbReference type="ARBA" id="ARBA00034104"/>
    </source>
</evidence>
<protein>
    <submittedName>
        <fullName evidence="17">Uncharacterized protein</fullName>
    </submittedName>
</protein>
<accession>A0ABN8Q484</accession>
<feature type="transmembrane region" description="Helical" evidence="14">
    <location>
        <begin position="295"/>
        <end position="319"/>
    </location>
</feature>
<keyword evidence="10" id="KW-0325">Glycoprotein</keyword>
<keyword evidence="7 14" id="KW-0406">Ion transport</keyword>
<evidence type="ECO:0000259" key="16">
    <source>
        <dbReference type="Pfam" id="PF02932"/>
    </source>
</evidence>
<keyword evidence="6" id="KW-0770">Synapse</keyword>
<dbReference type="InterPro" id="IPR038050">
    <property type="entry name" value="Neuro_actylchol_rec"/>
</dbReference>
<evidence type="ECO:0000256" key="10">
    <source>
        <dbReference type="ARBA" id="ARBA00023180"/>
    </source>
</evidence>
<dbReference type="Proteomes" id="UP001159427">
    <property type="component" value="Unassembled WGS sequence"/>
</dbReference>
<dbReference type="PROSITE" id="PS00236">
    <property type="entry name" value="NEUROTR_ION_CHANNEL"/>
    <property type="match status" value="1"/>
</dbReference>
<dbReference type="Gene3D" id="2.70.170.10">
    <property type="entry name" value="Neurotransmitter-gated ion-channel ligand-binding domain"/>
    <property type="match status" value="1"/>
</dbReference>
<sequence>LGQQAVTTTLLLFSDVTNKTLGARTSMMLEKMFNGYDKRLRPDFGGAPCKINISLHVSSMVPIKEIDMEVTIVMFFRQHWTDSRLAYGPSLGIPKIKLLGNIVDQVWLPDTFFINDLSGAKPSEDFLFELTEDGRITYSHRKSLRLYCPMDLRKFPMDKQICEMDFESFSYDVRDVFYSWLNQDPVQIDNKVQIPQFMLMDWRLKFTLHEYTTGNFSRLSAVFRFKRQLGFYLLQEFIPTVLIVALSWVGFWIDERSVPARVSLGITTVLALTTLMFGIQASLPRVGHVKAIDVFLMGSFIFVFATLIEYAIICHLLSIHQTTSEVSDTFHQVFEGKQVELQVNVLQFFDLLLVLFSKRVPTGFFNPVIPTQMIALSLYFDSYFGRTVAEPSLMVTSKQRPLSSDPKVAGVERFNCITSRGQRCRIDQHCRKLFPMAYVLFLSIYFVVYYFADF</sequence>
<evidence type="ECO:0000256" key="11">
    <source>
        <dbReference type="ARBA" id="ARBA00023257"/>
    </source>
</evidence>
<dbReference type="InterPro" id="IPR036719">
    <property type="entry name" value="Neuro-gated_channel_TM_sf"/>
</dbReference>
<dbReference type="InterPro" id="IPR006202">
    <property type="entry name" value="Neur_chan_lig-bd"/>
</dbReference>
<evidence type="ECO:0000256" key="1">
    <source>
        <dbReference type="ARBA" id="ARBA00022448"/>
    </source>
</evidence>
<dbReference type="InterPro" id="IPR006029">
    <property type="entry name" value="Neurotrans-gated_channel_TM"/>
</dbReference>
<reference evidence="17 18" key="1">
    <citation type="submission" date="2022-05" db="EMBL/GenBank/DDBJ databases">
        <authorList>
            <consortium name="Genoscope - CEA"/>
            <person name="William W."/>
        </authorList>
    </citation>
    <scope>NUCLEOTIDE SEQUENCE [LARGE SCALE GENOMIC DNA]</scope>
</reference>
<keyword evidence="3 14" id="KW-0812">Transmembrane</keyword>
<keyword evidence="18" id="KW-1185">Reference proteome</keyword>
<evidence type="ECO:0000256" key="8">
    <source>
        <dbReference type="ARBA" id="ARBA00023136"/>
    </source>
</evidence>
<dbReference type="InterPro" id="IPR036734">
    <property type="entry name" value="Neur_chan_lig-bd_sf"/>
</dbReference>
<feature type="non-terminal residue" evidence="17">
    <location>
        <position position="1"/>
    </location>
</feature>
<dbReference type="PRINTS" id="PR01620">
    <property type="entry name" value="GABAARGAMMA"/>
</dbReference>
<dbReference type="SUPFAM" id="SSF63712">
    <property type="entry name" value="Nicotinic receptor ligand binding domain-like"/>
    <property type="match status" value="1"/>
</dbReference>